<dbReference type="Pfam" id="PF18882">
    <property type="entry name" value="DUF5647"/>
    <property type="match status" value="1"/>
</dbReference>
<sequence length="90" mass="10474">MTEEEIFSKNLILSTEFDRYILEHSEFAEKIPFNAQIVLLPESDKELCRINMEIAERQREEGQQAVYIHIGQIAPQISRLTDVSLELKPV</sequence>
<dbReference type="EMBL" id="JRYO01000155">
    <property type="protein sequence ID" value="KHE92016.1"/>
    <property type="molecule type" value="Genomic_DNA"/>
</dbReference>
<gene>
    <name evidence="1" type="ORF">SCABRO_02237</name>
</gene>
<dbReference type="Proteomes" id="UP000030652">
    <property type="component" value="Unassembled WGS sequence"/>
</dbReference>
<name>A0A0B0EJ19_9BACT</name>
<evidence type="ECO:0000313" key="1">
    <source>
        <dbReference type="EMBL" id="KHE92016.1"/>
    </source>
</evidence>
<comment type="caution">
    <text evidence="1">The sequence shown here is derived from an EMBL/GenBank/DDBJ whole genome shotgun (WGS) entry which is preliminary data.</text>
</comment>
<reference evidence="1 2" key="1">
    <citation type="submission" date="2014-10" db="EMBL/GenBank/DDBJ databases">
        <title>Draft genome of anammox bacterium scalindua brodae, obtained using differential coverage binning of sequence data from two enrichment reactors.</title>
        <authorList>
            <person name="Speth D.R."/>
            <person name="Russ L."/>
            <person name="Kartal B."/>
            <person name="Op den Camp H.J."/>
            <person name="Dutilh B.E."/>
            <person name="Jetten M.S."/>
        </authorList>
    </citation>
    <scope>NUCLEOTIDE SEQUENCE [LARGE SCALE GENOMIC DNA]</scope>
    <source>
        <strain evidence="1">RU1</strain>
    </source>
</reference>
<evidence type="ECO:0000313" key="2">
    <source>
        <dbReference type="Proteomes" id="UP000030652"/>
    </source>
</evidence>
<protein>
    <submittedName>
        <fullName evidence="1">Uncharacterized protein</fullName>
    </submittedName>
</protein>
<organism evidence="1 2">
    <name type="scientific">Candidatus Scalindua brodae</name>
    <dbReference type="NCBI Taxonomy" id="237368"/>
    <lineage>
        <taxon>Bacteria</taxon>
        <taxon>Pseudomonadati</taxon>
        <taxon>Planctomycetota</taxon>
        <taxon>Candidatus Brocadiia</taxon>
        <taxon>Candidatus Brocadiales</taxon>
        <taxon>Candidatus Scalinduaceae</taxon>
        <taxon>Candidatus Scalindua</taxon>
    </lineage>
</organism>
<dbReference type="InterPro" id="IPR043707">
    <property type="entry name" value="DUF5647"/>
</dbReference>
<proteinExistence type="predicted"/>
<accession>A0A0B0EJ19</accession>
<dbReference type="AlphaFoldDB" id="A0A0B0EJ19"/>
<dbReference type="eggNOG" id="ENOG502ZJ9Q">
    <property type="taxonomic scope" value="Bacteria"/>
</dbReference>